<evidence type="ECO:0000313" key="2">
    <source>
        <dbReference type="Proteomes" id="UP000012089"/>
    </source>
</evidence>
<dbReference type="Proteomes" id="UP000012089">
    <property type="component" value="Unassembled WGS sequence"/>
</dbReference>
<gene>
    <name evidence="1" type="ORF">LEP1GSC158_2842</name>
</gene>
<accession>M6I3Z0</accession>
<comment type="caution">
    <text evidence="1">The sequence shown here is derived from an EMBL/GenBank/DDBJ whole genome shotgun (WGS) entry which is preliminary data.</text>
</comment>
<sequence>MDGSRRYECRQHKFGYTRANDRRDQWDTTKGERNHPCIYCRKIQSESSIMNYILDKLNRQVVWINADSNQMSGTNAWANFKPDQHEIVYSLHYNPQVGELFLAEIKDGIAQDFESRKVYNKVSKEERILQSWEDQINPETETDLEPLKNEDGSLLPFQIYTETDGWIINLIQKKDSLIKLVDSICESKIIAGFVSNALDTPHFYGSDRDDQLNLVGLVSLNASVSCKCTNENGIKDYRNHTANQIKQVLSDGAIRKTLLLQKAASLEVLLQSIETVDELDNVNITSGWD</sequence>
<dbReference type="EMBL" id="AFMF02000006">
    <property type="protein sequence ID" value="EMM97886.1"/>
    <property type="molecule type" value="Genomic_DNA"/>
</dbReference>
<evidence type="ECO:0000313" key="1">
    <source>
        <dbReference type="EMBL" id="EMM97886.1"/>
    </source>
</evidence>
<name>M6I3Z0_LEPIR</name>
<protein>
    <submittedName>
        <fullName evidence="1">Uncharacterized protein</fullName>
    </submittedName>
</protein>
<reference evidence="1 2" key="1">
    <citation type="submission" date="2013-01" db="EMBL/GenBank/DDBJ databases">
        <authorList>
            <person name="Harkins D.M."/>
            <person name="Durkin A.S."/>
            <person name="Brinkac L.M."/>
            <person name="Haft D.H."/>
            <person name="Selengut J.D."/>
            <person name="Sanka R."/>
            <person name="DePew J."/>
            <person name="Purushe J."/>
            <person name="Tulsiani S.M."/>
            <person name="Graham G.C."/>
            <person name="Burns M.-A."/>
            <person name="Dohnt M.F."/>
            <person name="Smythe L.D."/>
            <person name="McKay D.B."/>
            <person name="Craig S.B."/>
            <person name="Vinetz J.M."/>
            <person name="Sutton G.G."/>
            <person name="Nierman W.C."/>
            <person name="Fouts D.E."/>
        </authorList>
    </citation>
    <scope>NUCLEOTIDE SEQUENCE [LARGE SCALE GENOMIC DNA]</scope>
    <source>
        <strain evidence="1 2">LT2156</strain>
    </source>
</reference>
<dbReference type="AlphaFoldDB" id="M6I3Z0"/>
<organism evidence="1 2">
    <name type="scientific">Leptospira interrogans serovar Zanoni str. LT2156</name>
    <dbReference type="NCBI Taxonomy" id="1001601"/>
    <lineage>
        <taxon>Bacteria</taxon>
        <taxon>Pseudomonadati</taxon>
        <taxon>Spirochaetota</taxon>
        <taxon>Spirochaetia</taxon>
        <taxon>Leptospirales</taxon>
        <taxon>Leptospiraceae</taxon>
        <taxon>Leptospira</taxon>
    </lineage>
</organism>
<proteinExistence type="predicted"/>